<sequence length="137" mass="14950">MMKRFKLDAVLIPVALVAVSVFGFFVGRISEVSEAGLQRESAASPGPASQLDSMRPKAAAALAGDLLAAQELFEHYSYGTRDYERSYFWAVVCEENGYDTKFGSLVEIARDGIIAEYGVEPADVAEPNQPSDRRLPD</sequence>
<reference evidence="1" key="1">
    <citation type="submission" date="2021-01" db="EMBL/GenBank/DDBJ databases">
        <title>Modified the classification status of verrucomicrobia.</title>
        <authorList>
            <person name="Feng X."/>
        </authorList>
    </citation>
    <scope>NUCLEOTIDE SEQUENCE</scope>
    <source>
        <strain evidence="1">KCTC 22041</strain>
    </source>
</reference>
<name>A0A934VXX3_9BACT</name>
<dbReference type="EMBL" id="JAENIJ010000042">
    <property type="protein sequence ID" value="MBK1884303.1"/>
    <property type="molecule type" value="Genomic_DNA"/>
</dbReference>
<evidence type="ECO:0000313" key="2">
    <source>
        <dbReference type="Proteomes" id="UP000603141"/>
    </source>
</evidence>
<proteinExistence type="predicted"/>
<organism evidence="1 2">
    <name type="scientific">Luteolibacter pohnpeiensis</name>
    <dbReference type="NCBI Taxonomy" id="454153"/>
    <lineage>
        <taxon>Bacteria</taxon>
        <taxon>Pseudomonadati</taxon>
        <taxon>Verrucomicrobiota</taxon>
        <taxon>Verrucomicrobiia</taxon>
        <taxon>Verrucomicrobiales</taxon>
        <taxon>Verrucomicrobiaceae</taxon>
        <taxon>Luteolibacter</taxon>
    </lineage>
</organism>
<dbReference type="AlphaFoldDB" id="A0A934VXX3"/>
<dbReference type="Proteomes" id="UP000603141">
    <property type="component" value="Unassembled WGS sequence"/>
</dbReference>
<dbReference type="RefSeq" id="WP_200273359.1">
    <property type="nucleotide sequence ID" value="NZ_JAENIJ010000042.1"/>
</dbReference>
<protein>
    <submittedName>
        <fullName evidence="1">Uncharacterized protein</fullName>
    </submittedName>
</protein>
<evidence type="ECO:0000313" key="1">
    <source>
        <dbReference type="EMBL" id="MBK1884303.1"/>
    </source>
</evidence>
<gene>
    <name evidence="1" type="ORF">JIN85_17925</name>
</gene>
<accession>A0A934VXX3</accession>
<keyword evidence="2" id="KW-1185">Reference proteome</keyword>
<comment type="caution">
    <text evidence="1">The sequence shown here is derived from an EMBL/GenBank/DDBJ whole genome shotgun (WGS) entry which is preliminary data.</text>
</comment>